<organism evidence="4 5">
    <name type="scientific">Blyttiomyces helicus</name>
    <dbReference type="NCBI Taxonomy" id="388810"/>
    <lineage>
        <taxon>Eukaryota</taxon>
        <taxon>Fungi</taxon>
        <taxon>Fungi incertae sedis</taxon>
        <taxon>Chytridiomycota</taxon>
        <taxon>Chytridiomycota incertae sedis</taxon>
        <taxon>Chytridiomycetes</taxon>
        <taxon>Chytridiomycetes incertae sedis</taxon>
        <taxon>Blyttiomyces</taxon>
    </lineage>
</organism>
<comment type="subcellular location">
    <subcellularLocation>
        <location evidence="1">Cytoplasm</location>
    </subcellularLocation>
</comment>
<accession>A0A4P9W5F3</accession>
<proteinExistence type="predicted"/>
<evidence type="ECO:0000259" key="3">
    <source>
        <dbReference type="PROSITE" id="PS50222"/>
    </source>
</evidence>
<dbReference type="GO" id="GO:0000226">
    <property type="term" value="P:microtubule cytoskeleton organization"/>
    <property type="evidence" value="ECO:0007669"/>
    <property type="project" value="TreeGrafter"/>
</dbReference>
<dbReference type="PROSITE" id="PS00018">
    <property type="entry name" value="EF_HAND_1"/>
    <property type="match status" value="1"/>
</dbReference>
<keyword evidence="2" id="KW-0963">Cytoplasm</keyword>
<evidence type="ECO:0000256" key="1">
    <source>
        <dbReference type="ARBA" id="ARBA00004496"/>
    </source>
</evidence>
<keyword evidence="5" id="KW-1185">Reference proteome</keyword>
<feature type="non-terminal residue" evidence="4">
    <location>
        <position position="206"/>
    </location>
</feature>
<dbReference type="OrthoDB" id="10265007at2759"/>
<feature type="domain" description="EF-hand" evidence="3">
    <location>
        <begin position="94"/>
        <end position="129"/>
    </location>
</feature>
<reference evidence="5" key="1">
    <citation type="journal article" date="2018" name="Nat. Microbiol.">
        <title>Leveraging single-cell genomics to expand the fungal tree of life.</title>
        <authorList>
            <person name="Ahrendt S.R."/>
            <person name="Quandt C.A."/>
            <person name="Ciobanu D."/>
            <person name="Clum A."/>
            <person name="Salamov A."/>
            <person name="Andreopoulos B."/>
            <person name="Cheng J.F."/>
            <person name="Woyke T."/>
            <person name="Pelin A."/>
            <person name="Henrissat B."/>
            <person name="Reynolds N.K."/>
            <person name="Benny G.L."/>
            <person name="Smith M.E."/>
            <person name="James T.Y."/>
            <person name="Grigoriev I.V."/>
        </authorList>
    </citation>
    <scope>NUCLEOTIDE SEQUENCE [LARGE SCALE GENOMIC DNA]</scope>
</reference>
<dbReference type="InterPro" id="IPR039865">
    <property type="entry name" value="PPP2R3C"/>
</dbReference>
<dbReference type="AlphaFoldDB" id="A0A4P9W5F3"/>
<evidence type="ECO:0000313" key="5">
    <source>
        <dbReference type="Proteomes" id="UP000269721"/>
    </source>
</evidence>
<dbReference type="InterPro" id="IPR002048">
    <property type="entry name" value="EF_hand_dom"/>
</dbReference>
<name>A0A4P9W5F3_9FUNG</name>
<dbReference type="InterPro" id="IPR018247">
    <property type="entry name" value="EF_Hand_1_Ca_BS"/>
</dbReference>
<dbReference type="PANTHER" id="PTHR12085:SF3">
    <property type="entry name" value="SERINE_THREONINE-PROTEIN PHOSPHATASE 2A REGULATORY SUBUNIT B'' SUBUNIT GAMMA"/>
    <property type="match status" value="1"/>
</dbReference>
<evidence type="ECO:0000313" key="4">
    <source>
        <dbReference type="EMBL" id="RKO87629.1"/>
    </source>
</evidence>
<dbReference type="GO" id="GO:0005819">
    <property type="term" value="C:spindle"/>
    <property type="evidence" value="ECO:0007669"/>
    <property type="project" value="TreeGrafter"/>
</dbReference>
<dbReference type="Proteomes" id="UP000269721">
    <property type="component" value="Unassembled WGS sequence"/>
</dbReference>
<dbReference type="GO" id="GO:0035303">
    <property type="term" value="P:regulation of dephosphorylation"/>
    <property type="evidence" value="ECO:0007669"/>
    <property type="project" value="InterPro"/>
</dbReference>
<dbReference type="PANTHER" id="PTHR12085">
    <property type="entry name" value="SERINE/THREONINE-PROTEIN PHOSPHATASE 2A REGULATORY SUBUNIT B'' SUBUNIT GAMMA"/>
    <property type="match status" value="1"/>
</dbReference>
<dbReference type="GO" id="GO:0030865">
    <property type="term" value="P:cortical cytoskeleton organization"/>
    <property type="evidence" value="ECO:0007669"/>
    <property type="project" value="TreeGrafter"/>
</dbReference>
<dbReference type="GO" id="GO:0005509">
    <property type="term" value="F:calcium ion binding"/>
    <property type="evidence" value="ECO:0007669"/>
    <property type="project" value="InterPro"/>
</dbReference>
<evidence type="ECO:0000256" key="2">
    <source>
        <dbReference type="ARBA" id="ARBA00022490"/>
    </source>
</evidence>
<dbReference type="EMBL" id="KZ997282">
    <property type="protein sequence ID" value="RKO87629.1"/>
    <property type="molecule type" value="Genomic_DNA"/>
</dbReference>
<protein>
    <recommendedName>
        <fullName evidence="3">EF-hand domain-containing protein</fullName>
    </recommendedName>
</protein>
<sequence length="206" mass="23236">MAFESLPSRTAALAKDSPTTTAAFTRPSFLRDGSSPSPPQKISYKAFSALAPTLPARFHPYLSPAIFLRFPRDANDPASCISTLPFFNFVLRKVSLLTARVELAEFDGDHDGALTEEELEDYIRALLPSLHLRNVTPAFHKYYLCTAVRKFTFFLDPMRRGKLPILTILLSPILNELLELREPLCYHDYKSRPSPRHATTPSTRKP</sequence>
<dbReference type="GO" id="GO:0005737">
    <property type="term" value="C:cytoplasm"/>
    <property type="evidence" value="ECO:0007669"/>
    <property type="project" value="UniProtKB-SubCell"/>
</dbReference>
<gene>
    <name evidence="4" type="ORF">BDK51DRAFT_45529</name>
</gene>
<dbReference type="PROSITE" id="PS50222">
    <property type="entry name" value="EF_HAND_2"/>
    <property type="match status" value="1"/>
</dbReference>